<dbReference type="KEGG" id="dpx:DAPPUDRAFT_300584"/>
<reference evidence="1 2" key="1">
    <citation type="journal article" date="2011" name="Science">
        <title>The ecoresponsive genome of Daphnia pulex.</title>
        <authorList>
            <person name="Colbourne J.K."/>
            <person name="Pfrender M.E."/>
            <person name="Gilbert D."/>
            <person name="Thomas W.K."/>
            <person name="Tucker A."/>
            <person name="Oakley T.H."/>
            <person name="Tokishita S."/>
            <person name="Aerts A."/>
            <person name="Arnold G.J."/>
            <person name="Basu M.K."/>
            <person name="Bauer D.J."/>
            <person name="Caceres C.E."/>
            <person name="Carmel L."/>
            <person name="Casola C."/>
            <person name="Choi J.H."/>
            <person name="Detter J.C."/>
            <person name="Dong Q."/>
            <person name="Dusheyko S."/>
            <person name="Eads B.D."/>
            <person name="Frohlich T."/>
            <person name="Geiler-Samerotte K.A."/>
            <person name="Gerlach D."/>
            <person name="Hatcher P."/>
            <person name="Jogdeo S."/>
            <person name="Krijgsveld J."/>
            <person name="Kriventseva E.V."/>
            <person name="Kultz D."/>
            <person name="Laforsch C."/>
            <person name="Lindquist E."/>
            <person name="Lopez J."/>
            <person name="Manak J.R."/>
            <person name="Muller J."/>
            <person name="Pangilinan J."/>
            <person name="Patwardhan R.P."/>
            <person name="Pitluck S."/>
            <person name="Pritham E.J."/>
            <person name="Rechtsteiner A."/>
            <person name="Rho M."/>
            <person name="Rogozin I.B."/>
            <person name="Sakarya O."/>
            <person name="Salamov A."/>
            <person name="Schaack S."/>
            <person name="Shapiro H."/>
            <person name="Shiga Y."/>
            <person name="Skalitzky C."/>
            <person name="Smith Z."/>
            <person name="Souvorov A."/>
            <person name="Sung W."/>
            <person name="Tang Z."/>
            <person name="Tsuchiya D."/>
            <person name="Tu H."/>
            <person name="Vos H."/>
            <person name="Wang M."/>
            <person name="Wolf Y.I."/>
            <person name="Yamagata H."/>
            <person name="Yamada T."/>
            <person name="Ye Y."/>
            <person name="Shaw J.R."/>
            <person name="Andrews J."/>
            <person name="Crease T.J."/>
            <person name="Tang H."/>
            <person name="Lucas S.M."/>
            <person name="Robertson H.M."/>
            <person name="Bork P."/>
            <person name="Koonin E.V."/>
            <person name="Zdobnov E.M."/>
            <person name="Grigoriev I.V."/>
            <person name="Lynch M."/>
            <person name="Boore J.L."/>
        </authorList>
    </citation>
    <scope>NUCLEOTIDE SEQUENCE [LARGE SCALE GENOMIC DNA]</scope>
</reference>
<dbReference type="HOGENOM" id="CLU_1556817_0_0_1"/>
<dbReference type="eggNOG" id="KOG4419">
    <property type="taxonomic scope" value="Eukaryota"/>
</dbReference>
<dbReference type="STRING" id="6669.E9I6P4"/>
<dbReference type="OrthoDB" id="10252235at2759"/>
<dbReference type="Proteomes" id="UP000000305">
    <property type="component" value="Unassembled WGS sequence"/>
</dbReference>
<evidence type="ECO:0000313" key="2">
    <source>
        <dbReference type="Proteomes" id="UP000000305"/>
    </source>
</evidence>
<dbReference type="AlphaFoldDB" id="E9I6P4"/>
<keyword evidence="2" id="KW-1185">Reference proteome</keyword>
<dbReference type="EMBL" id="GL736615">
    <property type="protein sequence ID" value="EFX60336.1"/>
    <property type="molecule type" value="Genomic_DNA"/>
</dbReference>
<accession>E9I6P4</accession>
<gene>
    <name evidence="1" type="ORF">DAPPUDRAFT_300584</name>
</gene>
<sequence>MKRQKILVDEEDSLPLNCAVQNHFQAIQKLCAKNKRPTHHRQSLVTLSRRHSLARTIESELHPDGIIQTAIPETGSIRLRRCSTIEAPNEALLFEDSTAVVDVEVPIHNRPRAPKLRRQSSMEEVEKASCKLEPHIEGRIVVLNEETLVHLMSEREAWQKSVARTIRESSEN</sequence>
<name>E9I6P4_DAPPU</name>
<evidence type="ECO:0000313" key="1">
    <source>
        <dbReference type="EMBL" id="EFX60336.1"/>
    </source>
</evidence>
<proteinExistence type="predicted"/>
<protein>
    <submittedName>
        <fullName evidence="1">Uncharacterized protein</fullName>
    </submittedName>
</protein>
<dbReference type="InParanoid" id="E9I6P4"/>
<organism evidence="1 2">
    <name type="scientific">Daphnia pulex</name>
    <name type="common">Water flea</name>
    <dbReference type="NCBI Taxonomy" id="6669"/>
    <lineage>
        <taxon>Eukaryota</taxon>
        <taxon>Metazoa</taxon>
        <taxon>Ecdysozoa</taxon>
        <taxon>Arthropoda</taxon>
        <taxon>Crustacea</taxon>
        <taxon>Branchiopoda</taxon>
        <taxon>Diplostraca</taxon>
        <taxon>Cladocera</taxon>
        <taxon>Anomopoda</taxon>
        <taxon>Daphniidae</taxon>
        <taxon>Daphnia</taxon>
    </lineage>
</organism>